<gene>
    <name evidence="1" type="ORF">H074_11370</name>
</gene>
<protein>
    <submittedName>
        <fullName evidence="1">Uncharacterized protein</fullName>
    </submittedName>
</protein>
<reference evidence="1 2" key="1">
    <citation type="journal article" date="2013" name="Genome Announc.">
        <title>Draft Genome Sequence of Amycolatopsis decaplanina Strain DSM 44594T.</title>
        <authorList>
            <person name="Kaur N."/>
            <person name="Kumar S."/>
            <person name="Bala M."/>
            <person name="Raghava G.P."/>
            <person name="Mayilraj S."/>
        </authorList>
    </citation>
    <scope>NUCLEOTIDE SEQUENCE [LARGE SCALE GENOMIC DNA]</scope>
    <source>
        <strain evidence="1 2">DSM 44594</strain>
    </source>
</reference>
<evidence type="ECO:0000313" key="2">
    <source>
        <dbReference type="Proteomes" id="UP000054226"/>
    </source>
</evidence>
<name>M2ZMY4_9PSEU</name>
<sequence>MLVEREGRHAGLRSASSCPISGKNWCFGTSMCMMGSVEDADIVEQVALSTGLSTAIAARVVEDVLAFYRQPAEQYVRTRHAQLQAEGRKNPEIFPRIAAELSRRLVAPPDLSERQLRRIVYG</sequence>
<dbReference type="EMBL" id="AOHO01000045">
    <property type="protein sequence ID" value="EME61769.1"/>
    <property type="molecule type" value="Genomic_DNA"/>
</dbReference>
<keyword evidence="2" id="KW-1185">Reference proteome</keyword>
<dbReference type="AlphaFoldDB" id="M2ZMY4"/>
<organism evidence="1 2">
    <name type="scientific">Amycolatopsis decaplanina DSM 44594</name>
    <dbReference type="NCBI Taxonomy" id="1284240"/>
    <lineage>
        <taxon>Bacteria</taxon>
        <taxon>Bacillati</taxon>
        <taxon>Actinomycetota</taxon>
        <taxon>Actinomycetes</taxon>
        <taxon>Pseudonocardiales</taxon>
        <taxon>Pseudonocardiaceae</taxon>
        <taxon>Amycolatopsis</taxon>
    </lineage>
</organism>
<evidence type="ECO:0000313" key="1">
    <source>
        <dbReference type="EMBL" id="EME61769.1"/>
    </source>
</evidence>
<proteinExistence type="predicted"/>
<accession>M2ZMY4</accession>
<dbReference type="PATRIC" id="fig|1284240.4.peg.2316"/>
<comment type="caution">
    <text evidence="1">The sequence shown here is derived from an EMBL/GenBank/DDBJ whole genome shotgun (WGS) entry which is preliminary data.</text>
</comment>
<dbReference type="Proteomes" id="UP000054226">
    <property type="component" value="Unassembled WGS sequence"/>
</dbReference>